<sequence length="481" mass="54752">MEFFKRKPPSISYKTEPVVTAKREKARGMGTTIIIPRALESSAESQRNPARRGLTQKSPAEIYYEGYVDDQKQLVPDSNLEAMKDTINLKMRVKTSLRFKNESRFEHLVYEHLRRRLSSMVGKVNSPTTSDDGSELKAIKSGEQYRPTEEEQLLRMSNGKESKKETVSTEGDSKLSVELNDVLKLRLSSNMSDDSEHPPNFYSSKTSALNEPLFPSRESTDSGEYRSRFIISGHLGSDDKPIYIIQEYEGQASIFQDQPIHFKTAQEDGNVSVSISAKLFKDNILIEQNGYPQSLNLTPNKISIDPDKCKIFFDFFEETLNIEGVDILLKGKFLANETKRQLTPYLSLKIVRHNVASPKISCKMNKLSRRKITPKVFYKPVISRGVSRDVQNNLNKNTLASKSRSFIEIKELGSKAETRGSRFLDNETEAAEAKNKSLQNVLPEKDETTYEHKKTKEKVSTDIEKMFKQMSFLHGIFKNSG</sequence>
<accession>A0A1B6LUU2</accession>
<name>A0A1B6LUU2_9HEMI</name>
<dbReference type="EMBL" id="GEBQ01012550">
    <property type="protein sequence ID" value="JAT27427.1"/>
    <property type="molecule type" value="Transcribed_RNA"/>
</dbReference>
<organism evidence="2">
    <name type="scientific">Graphocephala atropunctata</name>
    <dbReference type="NCBI Taxonomy" id="36148"/>
    <lineage>
        <taxon>Eukaryota</taxon>
        <taxon>Metazoa</taxon>
        <taxon>Ecdysozoa</taxon>
        <taxon>Arthropoda</taxon>
        <taxon>Hexapoda</taxon>
        <taxon>Insecta</taxon>
        <taxon>Pterygota</taxon>
        <taxon>Neoptera</taxon>
        <taxon>Paraneoptera</taxon>
        <taxon>Hemiptera</taxon>
        <taxon>Auchenorrhyncha</taxon>
        <taxon>Membracoidea</taxon>
        <taxon>Cicadellidae</taxon>
        <taxon>Cicadellinae</taxon>
        <taxon>Cicadellini</taxon>
        <taxon>Graphocephala</taxon>
    </lineage>
</organism>
<dbReference type="AlphaFoldDB" id="A0A1B6LUU2"/>
<protein>
    <submittedName>
        <fullName evidence="2">Uncharacterized protein</fullName>
    </submittedName>
</protein>
<gene>
    <name evidence="2" type="ORF">g.50963</name>
</gene>
<feature type="region of interest" description="Disordered" evidence="1">
    <location>
        <begin position="121"/>
        <end position="173"/>
    </location>
</feature>
<reference evidence="2" key="1">
    <citation type="submission" date="2015-11" db="EMBL/GenBank/DDBJ databases">
        <title>De novo transcriptome assembly of four potential Pierce s Disease insect vectors from Arizona vineyards.</title>
        <authorList>
            <person name="Tassone E.E."/>
        </authorList>
    </citation>
    <scope>NUCLEOTIDE SEQUENCE</scope>
</reference>
<proteinExistence type="predicted"/>
<feature type="compositionally biased region" description="Basic and acidic residues" evidence="1">
    <location>
        <begin position="146"/>
        <end position="173"/>
    </location>
</feature>
<evidence type="ECO:0000256" key="1">
    <source>
        <dbReference type="SAM" id="MobiDB-lite"/>
    </source>
</evidence>
<evidence type="ECO:0000313" key="2">
    <source>
        <dbReference type="EMBL" id="JAT27427.1"/>
    </source>
</evidence>